<evidence type="ECO:0000313" key="2">
    <source>
        <dbReference type="Proteomes" id="UP000189703"/>
    </source>
</evidence>
<dbReference type="PROSITE" id="PS51335">
    <property type="entry name" value="ELMO"/>
    <property type="match status" value="1"/>
</dbReference>
<accession>A0A1U7ZCP0</accession>
<protein>
    <submittedName>
        <fullName evidence="3">ELMO domain-containing protein A-like isoform X2</fullName>
    </submittedName>
</protein>
<gene>
    <name evidence="3" type="primary">LOC104591705</name>
</gene>
<dbReference type="InterPro" id="IPR050868">
    <property type="entry name" value="ELMO_domain-containing"/>
</dbReference>
<dbReference type="Pfam" id="PF04727">
    <property type="entry name" value="ELMO_CED12"/>
    <property type="match status" value="1"/>
</dbReference>
<keyword evidence="2" id="KW-1185">Reference proteome</keyword>
<dbReference type="Proteomes" id="UP000189703">
    <property type="component" value="Unplaced"/>
</dbReference>
<evidence type="ECO:0000259" key="1">
    <source>
        <dbReference type="PROSITE" id="PS51335"/>
    </source>
</evidence>
<dbReference type="RefSeq" id="XP_010248987.1">
    <property type="nucleotide sequence ID" value="XM_010250685.2"/>
</dbReference>
<proteinExistence type="predicted"/>
<reference evidence="3" key="1">
    <citation type="submission" date="2025-08" db="UniProtKB">
        <authorList>
            <consortium name="RefSeq"/>
        </authorList>
    </citation>
    <scope>IDENTIFICATION</scope>
</reference>
<dbReference type="PANTHER" id="PTHR12771:SF49">
    <property type="entry name" value="ELMO_CED-12 FAMILY PROTEIN"/>
    <property type="match status" value="1"/>
</dbReference>
<evidence type="ECO:0000313" key="3">
    <source>
        <dbReference type="RefSeq" id="XP_010248987.1"/>
    </source>
</evidence>
<dbReference type="OrthoDB" id="67155at2759"/>
<dbReference type="PANTHER" id="PTHR12771">
    <property type="entry name" value="ENGULFMENT AND CELL MOTILITY"/>
    <property type="match status" value="1"/>
</dbReference>
<sequence length="252" mass="28997">MSIERTHGGCVALRTLSSSSLSRCTHGSTDSDDAMCGTPTWIGRGLTCVCFKRKGEAYERICMNLTPLQEERLQRLKHRMKIYFDASRPDHQDALRALWSATYPGQELHGLISEQWKEMGWQGRDPSTDFRGAGFISLENLLFFAKTFSTSFQRLLNKQGGKRATWEYPFAVAGVNITFMIMQMLDLDSSKPRTFVRAVFIQMLSENEWAFDLLYCVAFMVMDKQWLEKNATYMEFNLIYFGTQTSNPHRSI</sequence>
<organism evidence="2 3">
    <name type="scientific">Nelumbo nucifera</name>
    <name type="common">Sacred lotus</name>
    <dbReference type="NCBI Taxonomy" id="4432"/>
    <lineage>
        <taxon>Eukaryota</taxon>
        <taxon>Viridiplantae</taxon>
        <taxon>Streptophyta</taxon>
        <taxon>Embryophyta</taxon>
        <taxon>Tracheophyta</taxon>
        <taxon>Spermatophyta</taxon>
        <taxon>Magnoliopsida</taxon>
        <taxon>Proteales</taxon>
        <taxon>Nelumbonaceae</taxon>
        <taxon>Nelumbo</taxon>
    </lineage>
</organism>
<name>A0A1U7ZCP0_NELNU</name>
<feature type="domain" description="ELMO" evidence="1">
    <location>
        <begin position="90"/>
        <end position="251"/>
    </location>
</feature>
<dbReference type="InterPro" id="IPR006816">
    <property type="entry name" value="ELMO_dom"/>
</dbReference>
<dbReference type="GeneID" id="104591705"/>
<dbReference type="AlphaFoldDB" id="A0A1U7ZCP0"/>